<keyword evidence="5" id="KW-1185">Reference proteome</keyword>
<keyword evidence="1" id="KW-0732">Signal</keyword>
<reference evidence="5" key="1">
    <citation type="journal article" date="2019" name="Int. J. Syst. Evol. Microbiol.">
        <title>The Global Catalogue of Microorganisms (GCM) 10K type strain sequencing project: providing services to taxonomists for standard genome sequencing and annotation.</title>
        <authorList>
            <consortium name="The Broad Institute Genomics Platform"/>
            <consortium name="The Broad Institute Genome Sequencing Center for Infectious Disease"/>
            <person name="Wu L."/>
            <person name="Ma J."/>
        </authorList>
    </citation>
    <scope>NUCLEOTIDE SEQUENCE [LARGE SCALE GENOMIC DNA]</scope>
    <source>
        <strain evidence="5">CCUG 62953</strain>
    </source>
</reference>
<evidence type="ECO:0000259" key="3">
    <source>
        <dbReference type="Pfam" id="PF04355"/>
    </source>
</evidence>
<sequence>MQPSETTPRRGITGARFGRVAALGAALVLALGACAPRIHTYGYIPPAEEVSQIVPGIDTRATVEDVLGPPSATGVSGSGSYYYVGSTTSTLAFFAPRVIEREVIAVSFDGADVVQDITRYGLEDGRVVALSPRITETSDGEISFIRKLFGNIGGLDAGGLLNN</sequence>
<evidence type="ECO:0000313" key="4">
    <source>
        <dbReference type="EMBL" id="MFD1341738.1"/>
    </source>
</evidence>
<dbReference type="Pfam" id="PF04355">
    <property type="entry name" value="BamE"/>
    <property type="match status" value="1"/>
</dbReference>
<feature type="domain" description="Outer membrane protein assembly factor BamE" evidence="3">
    <location>
        <begin position="42"/>
        <end position="117"/>
    </location>
</feature>
<gene>
    <name evidence="4" type="ORF">ACFQ4E_04830</name>
</gene>
<evidence type="ECO:0000256" key="1">
    <source>
        <dbReference type="ARBA" id="ARBA00022729"/>
    </source>
</evidence>
<dbReference type="Proteomes" id="UP001597135">
    <property type="component" value="Unassembled WGS sequence"/>
</dbReference>
<dbReference type="InterPro" id="IPR037873">
    <property type="entry name" value="BamE-like"/>
</dbReference>
<protein>
    <submittedName>
        <fullName evidence="4">Outer membrane protein assembly factor BamE</fullName>
    </submittedName>
</protein>
<proteinExistence type="predicted"/>
<dbReference type="EMBL" id="JBHTMU010000006">
    <property type="protein sequence ID" value="MFD1341738.1"/>
    <property type="molecule type" value="Genomic_DNA"/>
</dbReference>
<organism evidence="4 5">
    <name type="scientific">Litorisediminicola beolgyonensis</name>
    <dbReference type="NCBI Taxonomy" id="1173614"/>
    <lineage>
        <taxon>Bacteria</taxon>
        <taxon>Pseudomonadati</taxon>
        <taxon>Pseudomonadota</taxon>
        <taxon>Alphaproteobacteria</taxon>
        <taxon>Rhodobacterales</taxon>
        <taxon>Paracoccaceae</taxon>
        <taxon>Litorisediminicola</taxon>
    </lineage>
</organism>
<name>A0ABW3ZFP0_9RHOB</name>
<evidence type="ECO:0000313" key="5">
    <source>
        <dbReference type="Proteomes" id="UP001597135"/>
    </source>
</evidence>
<evidence type="ECO:0000256" key="2">
    <source>
        <dbReference type="ARBA" id="ARBA00023136"/>
    </source>
</evidence>
<keyword evidence="2" id="KW-0472">Membrane</keyword>
<dbReference type="InterPro" id="IPR007450">
    <property type="entry name" value="BamE_dom"/>
</dbReference>
<accession>A0ABW3ZFP0</accession>
<comment type="caution">
    <text evidence="4">The sequence shown here is derived from an EMBL/GenBank/DDBJ whole genome shotgun (WGS) entry which is preliminary data.</text>
</comment>
<dbReference type="Gene3D" id="3.30.1450.10">
    <property type="match status" value="1"/>
</dbReference>
<dbReference type="RefSeq" id="WP_386801806.1">
    <property type="nucleotide sequence ID" value="NZ_JBHTMU010000006.1"/>
</dbReference>